<dbReference type="InterPro" id="IPR032816">
    <property type="entry name" value="VTT_dom"/>
</dbReference>
<gene>
    <name evidence="8" type="ORF">ACFOEJ_02630</name>
</gene>
<comment type="subcellular location">
    <subcellularLocation>
        <location evidence="1 6">Cell membrane</location>
        <topology evidence="1 6">Multi-pass membrane protein</topology>
    </subcellularLocation>
</comment>
<dbReference type="RefSeq" id="WP_084242651.1">
    <property type="nucleotide sequence ID" value="NZ_FWYH01000008.1"/>
</dbReference>
<reference evidence="9" key="1">
    <citation type="journal article" date="2019" name="Int. J. Syst. Evol. Microbiol.">
        <title>The Global Catalogue of Microorganisms (GCM) 10K type strain sequencing project: providing services to taxonomists for standard genome sequencing and annotation.</title>
        <authorList>
            <consortium name="The Broad Institute Genomics Platform"/>
            <consortium name="The Broad Institute Genome Sequencing Center for Infectious Disease"/>
            <person name="Wu L."/>
            <person name="Ma J."/>
        </authorList>
    </citation>
    <scope>NUCLEOTIDE SEQUENCE [LARGE SCALE GENOMIC DNA]</scope>
    <source>
        <strain evidence="9">CCM 320</strain>
    </source>
</reference>
<name>A0ABV7KJL3_PLAOK</name>
<evidence type="ECO:0000313" key="9">
    <source>
        <dbReference type="Proteomes" id="UP001595625"/>
    </source>
</evidence>
<evidence type="ECO:0000259" key="7">
    <source>
        <dbReference type="Pfam" id="PF09335"/>
    </source>
</evidence>
<comment type="caution">
    <text evidence="6">Lacks conserved residue(s) required for the propagation of feature annotation.</text>
</comment>
<evidence type="ECO:0000256" key="6">
    <source>
        <dbReference type="RuleBase" id="RU366058"/>
    </source>
</evidence>
<dbReference type="PANTHER" id="PTHR12677:SF59">
    <property type="entry name" value="GOLGI APPARATUS MEMBRANE PROTEIN TVP38-RELATED"/>
    <property type="match status" value="1"/>
</dbReference>
<comment type="similarity">
    <text evidence="6">Belongs to the TVP38/TMEM64 family.</text>
</comment>
<feature type="transmembrane region" description="Helical" evidence="6">
    <location>
        <begin position="54"/>
        <end position="72"/>
    </location>
</feature>
<feature type="domain" description="VTT" evidence="7">
    <location>
        <begin position="36"/>
        <end position="148"/>
    </location>
</feature>
<keyword evidence="4 6" id="KW-1133">Transmembrane helix</keyword>
<dbReference type="Pfam" id="PF09335">
    <property type="entry name" value="VTT_dom"/>
    <property type="match status" value="1"/>
</dbReference>
<evidence type="ECO:0000256" key="2">
    <source>
        <dbReference type="ARBA" id="ARBA00022475"/>
    </source>
</evidence>
<keyword evidence="5 6" id="KW-0472">Membrane</keyword>
<organism evidence="8 9">
    <name type="scientific">Planomicrobium okeanokoites</name>
    <name type="common">Planococcus okeanokoites</name>
    <name type="synonym">Flavobacterium okeanokoites</name>
    <dbReference type="NCBI Taxonomy" id="244"/>
    <lineage>
        <taxon>Bacteria</taxon>
        <taxon>Bacillati</taxon>
        <taxon>Bacillota</taxon>
        <taxon>Bacilli</taxon>
        <taxon>Bacillales</taxon>
        <taxon>Caryophanaceae</taxon>
        <taxon>Planomicrobium</taxon>
    </lineage>
</organism>
<dbReference type="PANTHER" id="PTHR12677">
    <property type="entry name" value="GOLGI APPARATUS MEMBRANE PROTEIN TVP38-RELATED"/>
    <property type="match status" value="1"/>
</dbReference>
<protein>
    <recommendedName>
        <fullName evidence="6">TVP38/TMEM64 family membrane protein</fullName>
    </recommendedName>
</protein>
<proteinExistence type="inferred from homology"/>
<evidence type="ECO:0000313" key="8">
    <source>
        <dbReference type="EMBL" id="MFC3209965.1"/>
    </source>
</evidence>
<feature type="transmembrane region" description="Helical" evidence="6">
    <location>
        <begin position="153"/>
        <end position="172"/>
    </location>
</feature>
<dbReference type="InterPro" id="IPR015414">
    <property type="entry name" value="TMEM64"/>
</dbReference>
<feature type="transmembrane region" description="Helical" evidence="6">
    <location>
        <begin position="21"/>
        <end position="48"/>
    </location>
</feature>
<evidence type="ECO:0000256" key="1">
    <source>
        <dbReference type="ARBA" id="ARBA00004651"/>
    </source>
</evidence>
<dbReference type="EMBL" id="JBHRUJ010000004">
    <property type="protein sequence ID" value="MFC3209965.1"/>
    <property type="molecule type" value="Genomic_DNA"/>
</dbReference>
<evidence type="ECO:0000256" key="5">
    <source>
        <dbReference type="ARBA" id="ARBA00023136"/>
    </source>
</evidence>
<keyword evidence="9" id="KW-1185">Reference proteome</keyword>
<sequence>MDQFDKSIELFIENAGWMAPFFFLILHLIRPFVFLPVVAVCIVGGVAFGFVQGAILSYLGLMLMSAIIYFLLERLPKFHRKMTKLKERIFPDRTLSVGQVMLLRIMPFVHFQLLCFYLMDMTKSFKEYMYYSAIGLTLPAVVYTAFGQSITEFPWYMTLAFLFVLIALFLVIEKYNKTRALHQEN</sequence>
<keyword evidence="2 6" id="KW-1003">Cell membrane</keyword>
<keyword evidence="3 6" id="KW-0812">Transmembrane</keyword>
<comment type="caution">
    <text evidence="8">The sequence shown here is derived from an EMBL/GenBank/DDBJ whole genome shotgun (WGS) entry which is preliminary data.</text>
</comment>
<feature type="transmembrane region" description="Helical" evidence="6">
    <location>
        <begin position="128"/>
        <end position="147"/>
    </location>
</feature>
<dbReference type="Proteomes" id="UP001595625">
    <property type="component" value="Unassembled WGS sequence"/>
</dbReference>
<evidence type="ECO:0000256" key="3">
    <source>
        <dbReference type="ARBA" id="ARBA00022692"/>
    </source>
</evidence>
<evidence type="ECO:0000256" key="4">
    <source>
        <dbReference type="ARBA" id="ARBA00022989"/>
    </source>
</evidence>
<accession>A0ABV7KJL3</accession>